<dbReference type="PROSITE" id="PS00463">
    <property type="entry name" value="ZN2_CY6_FUNGAL_1"/>
    <property type="match status" value="1"/>
</dbReference>
<dbReference type="PANTHER" id="PTHR37534">
    <property type="entry name" value="TRANSCRIPTIONAL ACTIVATOR PROTEIN UGA3"/>
    <property type="match status" value="1"/>
</dbReference>
<reference evidence="5" key="1">
    <citation type="submission" date="2018-05" db="EMBL/GenBank/DDBJ databases">
        <title>Draft genome sequence of Stemphylium lycopersici strain CIDEFI 213.</title>
        <authorList>
            <person name="Medina R."/>
            <person name="Franco M.E.E."/>
            <person name="Lucentini C.G."/>
            <person name="Saparrat M.C.N."/>
            <person name="Balatti P.A."/>
        </authorList>
    </citation>
    <scope>NUCLEOTIDE SEQUENCE [LARGE SCALE GENOMIC DNA]</scope>
    <source>
        <strain evidence="5">CIDEFI 213</strain>
    </source>
</reference>
<dbReference type="GO" id="GO:0000981">
    <property type="term" value="F:DNA-binding transcription factor activity, RNA polymerase II-specific"/>
    <property type="evidence" value="ECO:0007669"/>
    <property type="project" value="InterPro"/>
</dbReference>
<dbReference type="STRING" id="183478.A0A364N9Q3"/>
<dbReference type="InterPro" id="IPR036864">
    <property type="entry name" value="Zn2-C6_fun-type_DNA-bd_sf"/>
</dbReference>
<dbReference type="Gene3D" id="4.10.240.10">
    <property type="entry name" value="Zn(2)-C6 fungal-type DNA-binding domain"/>
    <property type="match status" value="1"/>
</dbReference>
<dbReference type="InterPro" id="IPR001138">
    <property type="entry name" value="Zn2Cys6_DnaBD"/>
</dbReference>
<dbReference type="InterPro" id="IPR021858">
    <property type="entry name" value="Fun_TF"/>
</dbReference>
<feature type="domain" description="Zn(2)-C6 fungal-type" evidence="3">
    <location>
        <begin position="16"/>
        <end position="46"/>
    </location>
</feature>
<protein>
    <recommendedName>
        <fullName evidence="3">Zn(2)-C6 fungal-type domain-containing protein</fullName>
    </recommendedName>
</protein>
<dbReference type="SMART" id="SM00066">
    <property type="entry name" value="GAL4"/>
    <property type="match status" value="1"/>
</dbReference>
<keyword evidence="2" id="KW-0539">Nucleus</keyword>
<dbReference type="GO" id="GO:0005634">
    <property type="term" value="C:nucleus"/>
    <property type="evidence" value="ECO:0007669"/>
    <property type="project" value="UniProtKB-SubCell"/>
</dbReference>
<name>A0A364N9Q3_STELY</name>
<comment type="caution">
    <text evidence="4">The sequence shown here is derived from an EMBL/GenBank/DDBJ whole genome shotgun (WGS) entry which is preliminary data.</text>
</comment>
<dbReference type="CDD" id="cd00067">
    <property type="entry name" value="GAL4"/>
    <property type="match status" value="1"/>
</dbReference>
<keyword evidence="5" id="KW-1185">Reference proteome</keyword>
<evidence type="ECO:0000259" key="3">
    <source>
        <dbReference type="PROSITE" id="PS50048"/>
    </source>
</evidence>
<evidence type="ECO:0000313" key="5">
    <source>
        <dbReference type="Proteomes" id="UP000249619"/>
    </source>
</evidence>
<dbReference type="PANTHER" id="PTHR37534:SF46">
    <property type="entry name" value="ZN(II)2CYS6 TRANSCRIPTION FACTOR (EUROFUNG)"/>
    <property type="match status" value="1"/>
</dbReference>
<dbReference type="SUPFAM" id="SSF57701">
    <property type="entry name" value="Zn2/Cys6 DNA-binding domain"/>
    <property type="match status" value="1"/>
</dbReference>
<dbReference type="PROSITE" id="PS50048">
    <property type="entry name" value="ZN2_CY6_FUNGAL_2"/>
    <property type="match status" value="1"/>
</dbReference>
<dbReference type="Proteomes" id="UP000249619">
    <property type="component" value="Unassembled WGS sequence"/>
</dbReference>
<accession>A0A364N9Q3</accession>
<organism evidence="4 5">
    <name type="scientific">Stemphylium lycopersici</name>
    <name type="common">Tomato gray leaf spot disease fungus</name>
    <name type="synonym">Thyrospora lycopersici</name>
    <dbReference type="NCBI Taxonomy" id="183478"/>
    <lineage>
        <taxon>Eukaryota</taxon>
        <taxon>Fungi</taxon>
        <taxon>Dikarya</taxon>
        <taxon>Ascomycota</taxon>
        <taxon>Pezizomycotina</taxon>
        <taxon>Dothideomycetes</taxon>
        <taxon>Pleosporomycetidae</taxon>
        <taxon>Pleosporales</taxon>
        <taxon>Pleosporineae</taxon>
        <taxon>Pleosporaceae</taxon>
        <taxon>Stemphylium</taxon>
    </lineage>
</organism>
<gene>
    <name evidence="4" type="ORF">DDE83_002657</name>
</gene>
<dbReference type="Pfam" id="PF11951">
    <property type="entry name" value="Fungal_trans_2"/>
    <property type="match status" value="2"/>
</dbReference>
<evidence type="ECO:0000256" key="2">
    <source>
        <dbReference type="ARBA" id="ARBA00023242"/>
    </source>
</evidence>
<comment type="subcellular location">
    <subcellularLocation>
        <location evidence="1">Nucleus</location>
    </subcellularLocation>
</comment>
<sequence>MNVSPNRPQRLKSKTGCLTCRVRRKKCSEERPTCIGCRRNYLICTWPPVDQLAEAMTAPTVARRQALSGGRNEGTAVNHEITFNKAQLRYLLPRTANIHSFIPNSIPGLHKESEKLIFDHYLSVTSTEIAGRVLARNPFVEQFIPVAYQDVRVKNCLLALSGAHLCVYKDNRFEHDARSHYAVTLRSVKHALHGKVYHHLRASRTVLLELRGQCTREVDGTLLDLLTEVYAFQAIGTNLTIHTDLPVNRHIPWDDFLSPRALLSLNRGNEIHGILFGTSHELLGLIIPIAQCARHYVREQDTGQRLKDLRSFESRIQTWNYVASPIAMDNVAEKAAGEINQQALLIFLHTTFNGTNKPPPALLERIDNILDLIEILARKLPPRSRIHTTLTWAARVVGSTPSLLRNNGELSYLFSVHYENSLGDRASLNRVTNSERGVERRDTPSKIYYERFLFSLGKPSQTISVASS</sequence>
<dbReference type="AlphaFoldDB" id="A0A364N9Q3"/>
<evidence type="ECO:0000256" key="1">
    <source>
        <dbReference type="ARBA" id="ARBA00004123"/>
    </source>
</evidence>
<evidence type="ECO:0000313" key="4">
    <source>
        <dbReference type="EMBL" id="RAR13927.1"/>
    </source>
</evidence>
<dbReference type="EMBL" id="QGDH01000028">
    <property type="protein sequence ID" value="RAR13927.1"/>
    <property type="molecule type" value="Genomic_DNA"/>
</dbReference>
<dbReference type="Pfam" id="PF00172">
    <property type="entry name" value="Zn_clus"/>
    <property type="match status" value="1"/>
</dbReference>
<proteinExistence type="predicted"/>
<dbReference type="GO" id="GO:0008270">
    <property type="term" value="F:zinc ion binding"/>
    <property type="evidence" value="ECO:0007669"/>
    <property type="project" value="InterPro"/>
</dbReference>